<dbReference type="CDD" id="cd02440">
    <property type="entry name" value="AdoMet_MTases"/>
    <property type="match status" value="1"/>
</dbReference>
<evidence type="ECO:0000259" key="1">
    <source>
        <dbReference type="Pfam" id="PF13847"/>
    </source>
</evidence>
<comment type="caution">
    <text evidence="2">The sequence shown here is derived from an EMBL/GenBank/DDBJ whole genome shotgun (WGS) entry which is preliminary data.</text>
</comment>
<dbReference type="Gene3D" id="3.40.50.150">
    <property type="entry name" value="Vaccinia Virus protein VP39"/>
    <property type="match status" value="1"/>
</dbReference>
<dbReference type="GO" id="GO:0008168">
    <property type="term" value="F:methyltransferase activity"/>
    <property type="evidence" value="ECO:0007669"/>
    <property type="project" value="UniProtKB-KW"/>
</dbReference>
<protein>
    <submittedName>
        <fullName evidence="2">Methyltransferase family protein</fullName>
    </submittedName>
</protein>
<gene>
    <name evidence="2" type="ORF">LY11_00120</name>
</gene>
<keyword evidence="2" id="KW-0489">Methyltransferase</keyword>
<sequence>MFVDTTYRSTAPEIMDNFQMEGEILRDALDKIASINRLLGGNKVTIEGIIYLLRAQPKSTPIRITDIGCGNGDMLRALAAYAEKNDLNFILTGIDANNFTIEHARSLSSGYKNISYECIDIFDELNQQKSTDIILCTLTLHHFKEQEIIVLLQSFQRTARLGFVINDLQRSAIAYYLFLGLCFVFRLNDMSREDGLVSILRGFKRNDLVSFSKTLGLKNYFIKWKWAFRYQWIVKIS</sequence>
<dbReference type="Pfam" id="PF13847">
    <property type="entry name" value="Methyltransf_31"/>
    <property type="match status" value="1"/>
</dbReference>
<dbReference type="OrthoDB" id="9800454at2"/>
<keyword evidence="2" id="KW-0808">Transferase</keyword>
<feature type="domain" description="Methyltransferase" evidence="1">
    <location>
        <begin position="63"/>
        <end position="149"/>
    </location>
</feature>
<dbReference type="AlphaFoldDB" id="A0A327T9H9"/>
<dbReference type="InterPro" id="IPR025714">
    <property type="entry name" value="Methyltranfer_dom"/>
</dbReference>
<reference evidence="2 3" key="1">
    <citation type="submission" date="2018-06" db="EMBL/GenBank/DDBJ databases">
        <title>Genomic Encyclopedia of Archaeal and Bacterial Type Strains, Phase II (KMG-II): from individual species to whole genera.</title>
        <authorList>
            <person name="Goeker M."/>
        </authorList>
    </citation>
    <scope>NUCLEOTIDE SEQUENCE [LARGE SCALE GENOMIC DNA]</scope>
    <source>
        <strain evidence="2 3">DSM 14825</strain>
    </source>
</reference>
<dbReference type="InterPro" id="IPR029063">
    <property type="entry name" value="SAM-dependent_MTases_sf"/>
</dbReference>
<dbReference type="STRING" id="188932.AY601_2491"/>
<dbReference type="Proteomes" id="UP000249754">
    <property type="component" value="Unassembled WGS sequence"/>
</dbReference>
<dbReference type="EMBL" id="QLLR01000001">
    <property type="protein sequence ID" value="RAJ37045.1"/>
    <property type="molecule type" value="Genomic_DNA"/>
</dbReference>
<proteinExistence type="predicted"/>
<name>A0A327T9H9_9SPHI</name>
<evidence type="ECO:0000313" key="3">
    <source>
        <dbReference type="Proteomes" id="UP000249754"/>
    </source>
</evidence>
<dbReference type="RefSeq" id="WP_111631800.1">
    <property type="nucleotide sequence ID" value="NZ_QLLR01000001.1"/>
</dbReference>
<organism evidence="2 3">
    <name type="scientific">Pedobacter cryoconitis</name>
    <dbReference type="NCBI Taxonomy" id="188932"/>
    <lineage>
        <taxon>Bacteria</taxon>
        <taxon>Pseudomonadati</taxon>
        <taxon>Bacteroidota</taxon>
        <taxon>Sphingobacteriia</taxon>
        <taxon>Sphingobacteriales</taxon>
        <taxon>Sphingobacteriaceae</taxon>
        <taxon>Pedobacter</taxon>
    </lineage>
</organism>
<dbReference type="GO" id="GO:0032259">
    <property type="term" value="P:methylation"/>
    <property type="evidence" value="ECO:0007669"/>
    <property type="project" value="UniProtKB-KW"/>
</dbReference>
<dbReference type="SUPFAM" id="SSF53335">
    <property type="entry name" value="S-adenosyl-L-methionine-dependent methyltransferases"/>
    <property type="match status" value="1"/>
</dbReference>
<accession>A0A327T9H9</accession>
<evidence type="ECO:0000313" key="2">
    <source>
        <dbReference type="EMBL" id="RAJ37045.1"/>
    </source>
</evidence>